<evidence type="ECO:0000313" key="2">
    <source>
        <dbReference type="EMBL" id="RXK50494.1"/>
    </source>
</evidence>
<sequence>MRACAGHRPPDRVRIDAASLVVGQVLDGAADPYGTPFEDLRVEFEPDGTRSCLTVPGTPIWNSHGWRDREPGRVLVTLGELLCDALDGVADPESGLVDPLTMAVDGETVRLQWRYLTHKLGVWPVDGLRFDLRALSRSWLRDVERFRQYNGADELDSLAETVRKLASVEPATDRLFLTAPSSFDLDELRTAVLDDPLNRRDAFFALRERDDLPPAVVDRAAVDLSAADRWVLAGLLAATGDRAAIAALVGLLRTDDVESIRHRVARVLGQRIRVGSTDGPTDASETSETAGATLATTLCDGTGPSGRDLLSIVRSDDEPLIRALAADTAVTLDGESVVPSLIEALVDEPNERTRRQIALTVERADADAAARANVDATAEADDGPMRRRSLLSSSQYGSPTSRESVVATLQGDDPGVWPMAVSSATDFPDDPPYDALLDLLNRVDPATAPRMRAEAWNDALDALAELIRDEDTPNPPRGPLERLRSKGDKARRIATEGLDADR</sequence>
<comment type="caution">
    <text evidence="2">The sequence shown here is derived from an EMBL/GenBank/DDBJ whole genome shotgun (WGS) entry which is preliminary data.</text>
</comment>
<name>A0A498L3W5_9EURY</name>
<dbReference type="Proteomes" id="UP000289691">
    <property type="component" value="Unassembled WGS sequence"/>
</dbReference>
<reference evidence="2 3" key="1">
    <citation type="submission" date="2019-01" db="EMBL/GenBank/DDBJ databases">
        <title>Halorientalis sp. F13-25 a new haloarchaeum isolated from hypersaline water.</title>
        <authorList>
            <person name="Ana D.-V."/>
            <person name="Cristina S.-P."/>
            <person name="Antonio V."/>
        </authorList>
    </citation>
    <scope>NUCLEOTIDE SEQUENCE [LARGE SCALE GENOMIC DNA]</scope>
    <source>
        <strain evidence="2 3">F13-25</strain>
    </source>
</reference>
<organism evidence="2 3">
    <name type="scientific">Halorientalis pallida</name>
    <dbReference type="NCBI Taxonomy" id="2479928"/>
    <lineage>
        <taxon>Archaea</taxon>
        <taxon>Methanobacteriati</taxon>
        <taxon>Methanobacteriota</taxon>
        <taxon>Stenosarchaea group</taxon>
        <taxon>Halobacteria</taxon>
        <taxon>Halobacteriales</taxon>
        <taxon>Haloarculaceae</taxon>
        <taxon>Halorientalis</taxon>
    </lineage>
</organism>
<dbReference type="InterPro" id="IPR016024">
    <property type="entry name" value="ARM-type_fold"/>
</dbReference>
<dbReference type="Gene3D" id="1.25.10.10">
    <property type="entry name" value="Leucine-rich Repeat Variant"/>
    <property type="match status" value="1"/>
</dbReference>
<protein>
    <recommendedName>
        <fullName evidence="4">HEAT repeat-containing protein</fullName>
    </recommendedName>
</protein>
<evidence type="ECO:0000313" key="3">
    <source>
        <dbReference type="Proteomes" id="UP000289691"/>
    </source>
</evidence>
<evidence type="ECO:0008006" key="4">
    <source>
        <dbReference type="Google" id="ProtNLM"/>
    </source>
</evidence>
<dbReference type="AlphaFoldDB" id="A0A498L3W5"/>
<feature type="compositionally biased region" description="Basic and acidic residues" evidence="1">
    <location>
        <begin position="479"/>
        <end position="502"/>
    </location>
</feature>
<evidence type="ECO:0000256" key="1">
    <source>
        <dbReference type="SAM" id="MobiDB-lite"/>
    </source>
</evidence>
<dbReference type="SUPFAM" id="SSF48371">
    <property type="entry name" value="ARM repeat"/>
    <property type="match status" value="1"/>
</dbReference>
<feature type="region of interest" description="Disordered" evidence="1">
    <location>
        <begin position="372"/>
        <end position="402"/>
    </location>
</feature>
<feature type="compositionally biased region" description="Polar residues" evidence="1">
    <location>
        <begin position="390"/>
        <end position="402"/>
    </location>
</feature>
<dbReference type="EMBL" id="RDFA01000002">
    <property type="protein sequence ID" value="RXK50494.1"/>
    <property type="molecule type" value="Genomic_DNA"/>
</dbReference>
<feature type="region of interest" description="Disordered" evidence="1">
    <location>
        <begin position="468"/>
        <end position="502"/>
    </location>
</feature>
<dbReference type="RefSeq" id="WP_129068454.1">
    <property type="nucleotide sequence ID" value="NZ_RDFA01000002.1"/>
</dbReference>
<accession>A0A498L3W5</accession>
<keyword evidence="3" id="KW-1185">Reference proteome</keyword>
<gene>
    <name evidence="2" type="ORF">EAF64_08080</name>
</gene>
<dbReference type="InterPro" id="IPR011989">
    <property type="entry name" value="ARM-like"/>
</dbReference>
<proteinExistence type="predicted"/>